<comment type="caution">
    <text evidence="1">The sequence shown here is derived from an EMBL/GenBank/DDBJ whole genome shotgun (WGS) entry which is preliminary data.</text>
</comment>
<keyword evidence="2" id="KW-1185">Reference proteome</keyword>
<sequence length="122" mass="13096">MKNARAAARSRDAIEAFRMAWGLWELLAADGTFACLFHESPDRRTRAAIRTLGTRHMLQAILTNRAVISSRTGGSVDLLHAASMVLLAAVNGRRRAPAMASASVALLFAAAEFKTASFQGLP</sequence>
<protein>
    <submittedName>
        <fullName evidence="1">Uncharacterized protein</fullName>
    </submittedName>
</protein>
<dbReference type="Proteomes" id="UP000295511">
    <property type="component" value="Unassembled WGS sequence"/>
</dbReference>
<dbReference type="EMBL" id="SMRU01000005">
    <property type="protein sequence ID" value="TDF99103.1"/>
    <property type="molecule type" value="Genomic_DNA"/>
</dbReference>
<dbReference type="RefSeq" id="WP_133203289.1">
    <property type="nucleotide sequence ID" value="NZ_SMRU01000005.1"/>
</dbReference>
<dbReference type="OrthoDB" id="4734201at2"/>
<evidence type="ECO:0000313" key="1">
    <source>
        <dbReference type="EMBL" id="TDF99103.1"/>
    </source>
</evidence>
<name>A0A4R5KT86_9MICC</name>
<dbReference type="AlphaFoldDB" id="A0A4R5KT86"/>
<reference evidence="1 2" key="1">
    <citation type="submission" date="2019-03" db="EMBL/GenBank/DDBJ databases">
        <title>Whole genome sequence of Arthrobacter sp JH1-1.</title>
        <authorList>
            <person name="Trinh H.N."/>
        </authorList>
    </citation>
    <scope>NUCLEOTIDE SEQUENCE [LARGE SCALE GENOMIC DNA]</scope>
    <source>
        <strain evidence="1 2">JH1-1</strain>
    </source>
</reference>
<organism evidence="1 2">
    <name type="scientific">Arthrobacter terricola</name>
    <dbReference type="NCBI Taxonomy" id="2547396"/>
    <lineage>
        <taxon>Bacteria</taxon>
        <taxon>Bacillati</taxon>
        <taxon>Actinomycetota</taxon>
        <taxon>Actinomycetes</taxon>
        <taxon>Micrococcales</taxon>
        <taxon>Micrococcaceae</taxon>
        <taxon>Arthrobacter</taxon>
    </lineage>
</organism>
<accession>A0A4R5KT86</accession>
<gene>
    <name evidence="1" type="ORF">E1809_05900</name>
</gene>
<proteinExistence type="predicted"/>
<evidence type="ECO:0000313" key="2">
    <source>
        <dbReference type="Proteomes" id="UP000295511"/>
    </source>
</evidence>